<feature type="non-terminal residue" evidence="2">
    <location>
        <position position="1"/>
    </location>
</feature>
<keyword evidence="1" id="KW-1133">Transmembrane helix</keyword>
<sequence length="102" mass="11746">LRPNDAQHDNTARPCSRTPPCYFPVNVYVNTPLRYFLSPTSLYALRTLLCLSLGELLIPHVSCYALKVSIAFLCLSVCCFLRQIHVVICMTLRRCMWLIRIK</sequence>
<organism evidence="2 3">
    <name type="scientific">Sesamum alatum</name>
    <dbReference type="NCBI Taxonomy" id="300844"/>
    <lineage>
        <taxon>Eukaryota</taxon>
        <taxon>Viridiplantae</taxon>
        <taxon>Streptophyta</taxon>
        <taxon>Embryophyta</taxon>
        <taxon>Tracheophyta</taxon>
        <taxon>Spermatophyta</taxon>
        <taxon>Magnoliopsida</taxon>
        <taxon>eudicotyledons</taxon>
        <taxon>Gunneridae</taxon>
        <taxon>Pentapetalae</taxon>
        <taxon>asterids</taxon>
        <taxon>lamiids</taxon>
        <taxon>Lamiales</taxon>
        <taxon>Pedaliaceae</taxon>
        <taxon>Sesamum</taxon>
    </lineage>
</organism>
<reference evidence="2" key="2">
    <citation type="journal article" date="2024" name="Plant">
        <title>Genomic evolution and insights into agronomic trait innovations of Sesamum species.</title>
        <authorList>
            <person name="Miao H."/>
            <person name="Wang L."/>
            <person name="Qu L."/>
            <person name="Liu H."/>
            <person name="Sun Y."/>
            <person name="Le M."/>
            <person name="Wang Q."/>
            <person name="Wei S."/>
            <person name="Zheng Y."/>
            <person name="Lin W."/>
            <person name="Duan Y."/>
            <person name="Cao H."/>
            <person name="Xiong S."/>
            <person name="Wang X."/>
            <person name="Wei L."/>
            <person name="Li C."/>
            <person name="Ma Q."/>
            <person name="Ju M."/>
            <person name="Zhao R."/>
            <person name="Li G."/>
            <person name="Mu C."/>
            <person name="Tian Q."/>
            <person name="Mei H."/>
            <person name="Zhang T."/>
            <person name="Gao T."/>
            <person name="Zhang H."/>
        </authorList>
    </citation>
    <scope>NUCLEOTIDE SEQUENCE</scope>
    <source>
        <strain evidence="2">3651</strain>
    </source>
</reference>
<keyword evidence="1" id="KW-0812">Transmembrane</keyword>
<evidence type="ECO:0000313" key="2">
    <source>
        <dbReference type="EMBL" id="KAK4417130.1"/>
    </source>
</evidence>
<dbReference type="AlphaFoldDB" id="A0AAE1XSF2"/>
<reference evidence="2" key="1">
    <citation type="submission" date="2020-06" db="EMBL/GenBank/DDBJ databases">
        <authorList>
            <person name="Li T."/>
            <person name="Hu X."/>
            <person name="Zhang T."/>
            <person name="Song X."/>
            <person name="Zhang H."/>
            <person name="Dai N."/>
            <person name="Sheng W."/>
            <person name="Hou X."/>
            <person name="Wei L."/>
        </authorList>
    </citation>
    <scope>NUCLEOTIDE SEQUENCE</scope>
    <source>
        <strain evidence="2">3651</strain>
        <tissue evidence="2">Leaf</tissue>
    </source>
</reference>
<keyword evidence="3" id="KW-1185">Reference proteome</keyword>
<dbReference type="Proteomes" id="UP001293254">
    <property type="component" value="Unassembled WGS sequence"/>
</dbReference>
<keyword evidence="1" id="KW-0472">Membrane</keyword>
<accession>A0AAE1XSF2</accession>
<feature type="transmembrane region" description="Helical" evidence="1">
    <location>
        <begin position="43"/>
        <end position="62"/>
    </location>
</feature>
<name>A0AAE1XSF2_9LAMI</name>
<dbReference type="EMBL" id="JACGWO010000010">
    <property type="protein sequence ID" value="KAK4417130.1"/>
    <property type="molecule type" value="Genomic_DNA"/>
</dbReference>
<evidence type="ECO:0000313" key="3">
    <source>
        <dbReference type="Proteomes" id="UP001293254"/>
    </source>
</evidence>
<evidence type="ECO:0000256" key="1">
    <source>
        <dbReference type="SAM" id="Phobius"/>
    </source>
</evidence>
<protein>
    <submittedName>
        <fullName evidence="2">Uncharacterized protein</fullName>
    </submittedName>
</protein>
<gene>
    <name evidence="2" type="ORF">Salat_2538500</name>
</gene>
<comment type="caution">
    <text evidence="2">The sequence shown here is derived from an EMBL/GenBank/DDBJ whole genome shotgun (WGS) entry which is preliminary data.</text>
</comment>
<feature type="transmembrane region" description="Helical" evidence="1">
    <location>
        <begin position="68"/>
        <end position="92"/>
    </location>
</feature>
<proteinExistence type="predicted"/>